<accession>A0A072V881</accession>
<dbReference type="AlphaFoldDB" id="A0A072V881"/>
<keyword evidence="2" id="KW-0732">Signal</keyword>
<dbReference type="EnsemblPlants" id="KEH38037">
    <property type="protein sequence ID" value="KEH38037"/>
    <property type="gene ID" value="MTR_2g058795"/>
</dbReference>
<dbReference type="EMBL" id="CM001218">
    <property type="protein sequence ID" value="KEH38037.1"/>
    <property type="molecule type" value="Genomic_DNA"/>
</dbReference>
<evidence type="ECO:0008006" key="6">
    <source>
        <dbReference type="Google" id="ProtNLM"/>
    </source>
</evidence>
<protein>
    <recommendedName>
        <fullName evidence="6">Transmembrane protein</fullName>
    </recommendedName>
</protein>
<proteinExistence type="predicted"/>
<evidence type="ECO:0000313" key="3">
    <source>
        <dbReference type="EMBL" id="KEH38037.1"/>
    </source>
</evidence>
<organism evidence="3 5">
    <name type="scientific">Medicago truncatula</name>
    <name type="common">Barrel medic</name>
    <name type="synonym">Medicago tribuloides</name>
    <dbReference type="NCBI Taxonomy" id="3880"/>
    <lineage>
        <taxon>Eukaryota</taxon>
        <taxon>Viridiplantae</taxon>
        <taxon>Streptophyta</taxon>
        <taxon>Embryophyta</taxon>
        <taxon>Tracheophyta</taxon>
        <taxon>Spermatophyta</taxon>
        <taxon>Magnoliopsida</taxon>
        <taxon>eudicotyledons</taxon>
        <taxon>Gunneridae</taxon>
        <taxon>Pentapetalae</taxon>
        <taxon>rosids</taxon>
        <taxon>fabids</taxon>
        <taxon>Fabales</taxon>
        <taxon>Fabaceae</taxon>
        <taxon>Papilionoideae</taxon>
        <taxon>50 kb inversion clade</taxon>
        <taxon>NPAAA clade</taxon>
        <taxon>Hologalegina</taxon>
        <taxon>IRL clade</taxon>
        <taxon>Trifolieae</taxon>
        <taxon>Medicago</taxon>
    </lineage>
</organism>
<name>A0A072V881_MEDTR</name>
<evidence type="ECO:0000313" key="5">
    <source>
        <dbReference type="Proteomes" id="UP000002051"/>
    </source>
</evidence>
<gene>
    <name evidence="3" type="ordered locus">MTR_2g058795</name>
</gene>
<keyword evidence="5" id="KW-1185">Reference proteome</keyword>
<feature type="compositionally biased region" description="Polar residues" evidence="1">
    <location>
        <begin position="149"/>
        <end position="160"/>
    </location>
</feature>
<evidence type="ECO:0000313" key="4">
    <source>
        <dbReference type="EnsemblPlants" id="KEH38037"/>
    </source>
</evidence>
<feature type="region of interest" description="Disordered" evidence="1">
    <location>
        <begin position="64"/>
        <end position="95"/>
    </location>
</feature>
<feature type="chain" id="PRO_5014500345" description="Transmembrane protein" evidence="2">
    <location>
        <begin position="20"/>
        <end position="160"/>
    </location>
</feature>
<reference evidence="3 5" key="2">
    <citation type="journal article" date="2014" name="BMC Genomics">
        <title>An improved genome release (version Mt4.0) for the model legume Medicago truncatula.</title>
        <authorList>
            <person name="Tang H."/>
            <person name="Krishnakumar V."/>
            <person name="Bidwell S."/>
            <person name="Rosen B."/>
            <person name="Chan A."/>
            <person name="Zhou S."/>
            <person name="Gentzbittel L."/>
            <person name="Childs K.L."/>
            <person name="Yandell M."/>
            <person name="Gundlach H."/>
            <person name="Mayer K.F."/>
            <person name="Schwartz D.C."/>
            <person name="Town C.D."/>
        </authorList>
    </citation>
    <scope>GENOME REANNOTATION</scope>
    <source>
        <strain evidence="3">A17</strain>
        <strain evidence="4 5">cv. Jemalong A17</strain>
    </source>
</reference>
<feature type="region of interest" description="Disordered" evidence="1">
    <location>
        <begin position="125"/>
        <end position="160"/>
    </location>
</feature>
<feature type="signal peptide" evidence="2">
    <location>
        <begin position="1"/>
        <end position="19"/>
    </location>
</feature>
<evidence type="ECO:0000256" key="2">
    <source>
        <dbReference type="SAM" id="SignalP"/>
    </source>
</evidence>
<dbReference type="Proteomes" id="UP000002051">
    <property type="component" value="Chromosome 2"/>
</dbReference>
<reference evidence="3 5" key="1">
    <citation type="journal article" date="2011" name="Nature">
        <title>The Medicago genome provides insight into the evolution of rhizobial symbioses.</title>
        <authorList>
            <person name="Young N.D."/>
            <person name="Debelle F."/>
            <person name="Oldroyd G.E."/>
            <person name="Geurts R."/>
            <person name="Cannon S.B."/>
            <person name="Udvardi M.K."/>
            <person name="Benedito V.A."/>
            <person name="Mayer K.F."/>
            <person name="Gouzy J."/>
            <person name="Schoof H."/>
            <person name="Van de Peer Y."/>
            <person name="Proost S."/>
            <person name="Cook D.R."/>
            <person name="Meyers B.C."/>
            <person name="Spannagl M."/>
            <person name="Cheung F."/>
            <person name="De Mita S."/>
            <person name="Krishnakumar V."/>
            <person name="Gundlach H."/>
            <person name="Zhou S."/>
            <person name="Mudge J."/>
            <person name="Bharti A.K."/>
            <person name="Murray J.D."/>
            <person name="Naoumkina M.A."/>
            <person name="Rosen B."/>
            <person name="Silverstein K.A."/>
            <person name="Tang H."/>
            <person name="Rombauts S."/>
            <person name="Zhao P.X."/>
            <person name="Zhou P."/>
            <person name="Barbe V."/>
            <person name="Bardou P."/>
            <person name="Bechner M."/>
            <person name="Bellec A."/>
            <person name="Berger A."/>
            <person name="Berges H."/>
            <person name="Bidwell S."/>
            <person name="Bisseling T."/>
            <person name="Choisne N."/>
            <person name="Couloux A."/>
            <person name="Denny R."/>
            <person name="Deshpande S."/>
            <person name="Dai X."/>
            <person name="Doyle J.J."/>
            <person name="Dudez A.M."/>
            <person name="Farmer A.D."/>
            <person name="Fouteau S."/>
            <person name="Franken C."/>
            <person name="Gibelin C."/>
            <person name="Gish J."/>
            <person name="Goldstein S."/>
            <person name="Gonzalez A.J."/>
            <person name="Green P.J."/>
            <person name="Hallab A."/>
            <person name="Hartog M."/>
            <person name="Hua A."/>
            <person name="Humphray S.J."/>
            <person name="Jeong D.H."/>
            <person name="Jing Y."/>
            <person name="Jocker A."/>
            <person name="Kenton S.M."/>
            <person name="Kim D.J."/>
            <person name="Klee K."/>
            <person name="Lai H."/>
            <person name="Lang C."/>
            <person name="Lin S."/>
            <person name="Macmil S.L."/>
            <person name="Magdelenat G."/>
            <person name="Matthews L."/>
            <person name="McCorrison J."/>
            <person name="Monaghan E.L."/>
            <person name="Mun J.H."/>
            <person name="Najar F.Z."/>
            <person name="Nicholson C."/>
            <person name="Noirot C."/>
            <person name="O'Bleness M."/>
            <person name="Paule C.R."/>
            <person name="Poulain J."/>
            <person name="Prion F."/>
            <person name="Qin B."/>
            <person name="Qu C."/>
            <person name="Retzel E.F."/>
            <person name="Riddle C."/>
            <person name="Sallet E."/>
            <person name="Samain S."/>
            <person name="Samson N."/>
            <person name="Sanders I."/>
            <person name="Saurat O."/>
            <person name="Scarpelli C."/>
            <person name="Schiex T."/>
            <person name="Segurens B."/>
            <person name="Severin A.J."/>
            <person name="Sherrier D.J."/>
            <person name="Shi R."/>
            <person name="Sims S."/>
            <person name="Singer S.R."/>
            <person name="Sinharoy S."/>
            <person name="Sterck L."/>
            <person name="Viollet A."/>
            <person name="Wang B.B."/>
            <person name="Wang K."/>
            <person name="Wang M."/>
            <person name="Wang X."/>
            <person name="Warfsmann J."/>
            <person name="Weissenbach J."/>
            <person name="White D.D."/>
            <person name="White J.D."/>
            <person name="Wiley G.B."/>
            <person name="Wincker P."/>
            <person name="Xing Y."/>
            <person name="Yang L."/>
            <person name="Yao Z."/>
            <person name="Ying F."/>
            <person name="Zhai J."/>
            <person name="Zhou L."/>
            <person name="Zuber A."/>
            <person name="Denarie J."/>
            <person name="Dixon R.A."/>
            <person name="May G.D."/>
            <person name="Schwartz D.C."/>
            <person name="Rogers J."/>
            <person name="Quetier F."/>
            <person name="Town C.D."/>
            <person name="Roe B.A."/>
        </authorList>
    </citation>
    <scope>NUCLEOTIDE SEQUENCE [LARGE SCALE GENOMIC DNA]</scope>
    <source>
        <strain evidence="3">A17</strain>
        <strain evidence="4 5">cv. Jemalong A17</strain>
    </source>
</reference>
<sequence>MTFVFMVDVFLRALLSVLTFKQTLETYLSIRRSKLEILDEKWLKPQHIINNNVHASSTLITLTNSTNNDDNNSMNNDDNNSINNNDNNSINNNDNNSINATTITQSTTTTTTTICMCASEVSSASEVMTSSEAEAHQKQKSIRSKISSEAISSPEATVDQ</sequence>
<evidence type="ECO:0000256" key="1">
    <source>
        <dbReference type="SAM" id="MobiDB-lite"/>
    </source>
</evidence>
<dbReference type="HOGENOM" id="CLU_1654757_0_0_1"/>
<reference evidence="4" key="3">
    <citation type="submission" date="2015-04" db="UniProtKB">
        <authorList>
            <consortium name="EnsemblPlants"/>
        </authorList>
    </citation>
    <scope>IDENTIFICATION</scope>
    <source>
        <strain evidence="4">cv. Jemalong A17</strain>
    </source>
</reference>